<reference evidence="3" key="1">
    <citation type="submission" date="2011-05" db="EMBL/GenBank/DDBJ databases">
        <title>The genome sequence of Vittaforma corneae strain ATCC 50505.</title>
        <authorList>
            <consortium name="The Broad Institute Genome Sequencing Platform"/>
            <person name="Cuomo C."/>
            <person name="Didier E."/>
            <person name="Bowers L."/>
            <person name="Young S.K."/>
            <person name="Zeng Q."/>
            <person name="Gargeya S."/>
            <person name="Fitzgerald M."/>
            <person name="Haas B."/>
            <person name="Abouelleil A."/>
            <person name="Alvarado L."/>
            <person name="Arachchi H.M."/>
            <person name="Berlin A."/>
            <person name="Chapman S.B."/>
            <person name="Gearin G."/>
            <person name="Goldberg J."/>
            <person name="Griggs A."/>
            <person name="Gujja S."/>
            <person name="Hansen M."/>
            <person name="Heiman D."/>
            <person name="Howarth C."/>
            <person name="Larimer J."/>
            <person name="Lui A."/>
            <person name="MacDonald P.J.P."/>
            <person name="McCowen C."/>
            <person name="Montmayeur A."/>
            <person name="Murphy C."/>
            <person name="Neiman D."/>
            <person name="Pearson M."/>
            <person name="Priest M."/>
            <person name="Roberts A."/>
            <person name="Saif S."/>
            <person name="Shea T."/>
            <person name="Sisk P."/>
            <person name="Stolte C."/>
            <person name="Sykes S."/>
            <person name="Wortman J."/>
            <person name="Nusbaum C."/>
            <person name="Birren B."/>
        </authorList>
    </citation>
    <scope>NUCLEOTIDE SEQUENCE [LARGE SCALE GENOMIC DNA]</scope>
    <source>
        <strain evidence="3">ATCC 50505</strain>
    </source>
</reference>
<evidence type="ECO:0000256" key="1">
    <source>
        <dbReference type="SAM" id="Phobius"/>
    </source>
</evidence>
<dbReference type="Proteomes" id="UP000011082">
    <property type="component" value="Unassembled WGS sequence"/>
</dbReference>
<organism evidence="2 3">
    <name type="scientific">Vittaforma corneae (strain ATCC 50505)</name>
    <name type="common">Microsporidian parasite</name>
    <name type="synonym">Nosema corneum</name>
    <dbReference type="NCBI Taxonomy" id="993615"/>
    <lineage>
        <taxon>Eukaryota</taxon>
        <taxon>Fungi</taxon>
        <taxon>Fungi incertae sedis</taxon>
        <taxon>Microsporidia</taxon>
        <taxon>Nosematidae</taxon>
        <taxon>Vittaforma</taxon>
    </lineage>
</organism>
<dbReference type="HOGENOM" id="CLU_1887352_0_0_1"/>
<dbReference type="GeneID" id="19880932"/>
<dbReference type="EMBL" id="JH370130">
    <property type="protein sequence ID" value="ELA42899.1"/>
    <property type="molecule type" value="Genomic_DNA"/>
</dbReference>
<keyword evidence="1" id="KW-1133">Transmembrane helix</keyword>
<dbReference type="RefSeq" id="XP_007603667.1">
    <property type="nucleotide sequence ID" value="XM_007603605.1"/>
</dbReference>
<accession>L2GQJ3</accession>
<feature type="transmembrane region" description="Helical" evidence="1">
    <location>
        <begin position="16"/>
        <end position="35"/>
    </location>
</feature>
<dbReference type="AlphaFoldDB" id="L2GQJ3"/>
<dbReference type="InParanoid" id="L2GQJ3"/>
<keyword evidence="3" id="KW-1185">Reference proteome</keyword>
<proteinExistence type="predicted"/>
<name>L2GQJ3_VITCO</name>
<keyword evidence="1" id="KW-0812">Transmembrane</keyword>
<keyword evidence="1" id="KW-0472">Membrane</keyword>
<protein>
    <submittedName>
        <fullName evidence="2">Uncharacterized protein</fullName>
    </submittedName>
</protein>
<gene>
    <name evidence="2" type="ORF">VICG_00214</name>
</gene>
<sequence>MKFPGKSRLLGRSRELFLLTQMAFALMLHIGWPLFVEFQVEKRKRMAKIAFNQLVKERSISNSILICLKILINNYESLPDASILDSRDLNELQNTCDCLVPVQKKIFLLYSMNMSIAVLGSVILPGLSYLMKKTG</sequence>
<dbReference type="VEuPathDB" id="MicrosporidiaDB:VICG_00214"/>
<evidence type="ECO:0000313" key="2">
    <source>
        <dbReference type="EMBL" id="ELA42899.1"/>
    </source>
</evidence>
<evidence type="ECO:0000313" key="3">
    <source>
        <dbReference type="Proteomes" id="UP000011082"/>
    </source>
</evidence>
<feature type="transmembrane region" description="Helical" evidence="1">
    <location>
        <begin position="107"/>
        <end position="130"/>
    </location>
</feature>